<evidence type="ECO:0000313" key="1">
    <source>
        <dbReference type="EMBL" id="GIE47199.1"/>
    </source>
</evidence>
<organism evidence="1 2">
    <name type="scientific">Actinoplanes nipponensis</name>
    <dbReference type="NCBI Taxonomy" id="135950"/>
    <lineage>
        <taxon>Bacteria</taxon>
        <taxon>Bacillati</taxon>
        <taxon>Actinomycetota</taxon>
        <taxon>Actinomycetes</taxon>
        <taxon>Micromonosporales</taxon>
        <taxon>Micromonosporaceae</taxon>
        <taxon>Actinoplanes</taxon>
    </lineage>
</organism>
<evidence type="ECO:0000313" key="2">
    <source>
        <dbReference type="Proteomes" id="UP000647172"/>
    </source>
</evidence>
<proteinExistence type="predicted"/>
<reference evidence="1" key="1">
    <citation type="submission" date="2021-01" db="EMBL/GenBank/DDBJ databases">
        <title>Whole genome shotgun sequence of Actinoplanes nipponensis NBRC 14063.</title>
        <authorList>
            <person name="Komaki H."/>
            <person name="Tamura T."/>
        </authorList>
    </citation>
    <scope>NUCLEOTIDE SEQUENCE</scope>
    <source>
        <strain evidence="1">NBRC 14063</strain>
    </source>
</reference>
<name>A0A919JI33_9ACTN</name>
<dbReference type="RefSeq" id="WP_203764647.1">
    <property type="nucleotide sequence ID" value="NZ_BAAAYJ010000089.1"/>
</dbReference>
<protein>
    <submittedName>
        <fullName evidence="1">Uncharacterized protein</fullName>
    </submittedName>
</protein>
<dbReference type="Proteomes" id="UP000647172">
    <property type="component" value="Unassembled WGS sequence"/>
</dbReference>
<dbReference type="AlphaFoldDB" id="A0A919JI33"/>
<dbReference type="EMBL" id="BOMQ01000008">
    <property type="protein sequence ID" value="GIE47199.1"/>
    <property type="molecule type" value="Genomic_DNA"/>
</dbReference>
<keyword evidence="2" id="KW-1185">Reference proteome</keyword>
<sequence length="205" mass="22175">MDHPHPVTWTPQMSGLPARRSQTLRSAVSTARHCLARWDDFLAAATPHAVAITVTVTDDPDPAPTLTVRPGDAADQLELRVPRSALEQRADQLAARMLDAVVPALVTVAEQHPRPEPVFVWYREEASDPPPGDQPGLAVAWELCDDEVELLLLSRLDGTAGEEHIDRLLECRGIAGRADAGVAGSTGYWVLELFPRPGPPALPPT</sequence>
<accession>A0A919JI33</accession>
<comment type="caution">
    <text evidence="1">The sequence shown here is derived from an EMBL/GenBank/DDBJ whole genome shotgun (WGS) entry which is preliminary data.</text>
</comment>
<gene>
    <name evidence="1" type="ORF">Ani05nite_07330</name>
</gene>